<accession>A0ACC2J3C7</accession>
<protein>
    <submittedName>
        <fullName evidence="1">Uncharacterized protein</fullName>
    </submittedName>
</protein>
<reference evidence="1" key="1">
    <citation type="submission" date="2022-11" db="EMBL/GenBank/DDBJ databases">
        <title>Genome Sequence of Nemania bipapillata.</title>
        <authorList>
            <person name="Buettner E."/>
        </authorList>
    </citation>
    <scope>NUCLEOTIDE SEQUENCE</scope>
    <source>
        <strain evidence="1">CP14</strain>
    </source>
</reference>
<gene>
    <name evidence="1" type="ORF">ONZ43_g1724</name>
</gene>
<name>A0ACC2J3C7_9PEZI</name>
<proteinExistence type="predicted"/>
<sequence>MSNTPTFYVRGLEDEDSQFIVDSFNASLPHLASIGSGGQWGSEPFAERANAEQRIKIYEQAKRYQSTGEGDPILVFIIEVAFPPEAAAELPASIHIRTSEFGDQYLAVGTMMLSEGIYPPYIGQTFHKEPIKKALDGTSDYVYLEALITDFRTGLWRKGAGAALIEYSRKFCLERGKQTIYVDCYAGNDGKLVKYYENQGFTIVDSFEGPKPDGTIWHGMVLRMDIKE</sequence>
<organism evidence="1 2">
    <name type="scientific">Nemania bipapillata</name>
    <dbReference type="NCBI Taxonomy" id="110536"/>
    <lineage>
        <taxon>Eukaryota</taxon>
        <taxon>Fungi</taxon>
        <taxon>Dikarya</taxon>
        <taxon>Ascomycota</taxon>
        <taxon>Pezizomycotina</taxon>
        <taxon>Sordariomycetes</taxon>
        <taxon>Xylariomycetidae</taxon>
        <taxon>Xylariales</taxon>
        <taxon>Xylariaceae</taxon>
        <taxon>Nemania</taxon>
    </lineage>
</organism>
<evidence type="ECO:0000313" key="2">
    <source>
        <dbReference type="Proteomes" id="UP001153334"/>
    </source>
</evidence>
<evidence type="ECO:0000313" key="1">
    <source>
        <dbReference type="EMBL" id="KAJ8121954.1"/>
    </source>
</evidence>
<dbReference type="EMBL" id="JAPESX010000314">
    <property type="protein sequence ID" value="KAJ8121954.1"/>
    <property type="molecule type" value="Genomic_DNA"/>
</dbReference>
<dbReference type="Proteomes" id="UP001153334">
    <property type="component" value="Unassembled WGS sequence"/>
</dbReference>
<keyword evidence="2" id="KW-1185">Reference proteome</keyword>
<comment type="caution">
    <text evidence="1">The sequence shown here is derived from an EMBL/GenBank/DDBJ whole genome shotgun (WGS) entry which is preliminary data.</text>
</comment>